<dbReference type="RefSeq" id="WP_034798713.1">
    <property type="nucleotide sequence ID" value="NZ_AWFF01000076.1"/>
</dbReference>
<dbReference type="InterPro" id="IPR005501">
    <property type="entry name" value="LamB/YcsF/PxpA-like"/>
</dbReference>
<name>A0A062U741_9PROT</name>
<dbReference type="OrthoDB" id="9773478at2"/>
<proteinExistence type="predicted"/>
<dbReference type="SUPFAM" id="SSF88713">
    <property type="entry name" value="Glycoside hydrolase/deacetylase"/>
    <property type="match status" value="1"/>
</dbReference>
<gene>
    <name evidence="1" type="ORF">HY29_05380</name>
</gene>
<sequence>MTRTICLNADIGELPGQNGRAMDRAILDVVSRCNIACGGHAGDETSMSQTLKAAKARNVIAGAHPSYPDQENFGRVSMSMSSEDLKDTLRQQVRTFLSIARDIGAPVEHLKPHGALYNDAARDAGLASIVAAVAREARLKVLVGPPDSELSRAAAEFRLSYLPEGFADRRYQVDGSLMPRSEAGAVLSDIKDQISQVMEFVDNGSVQVATGERVQLKVRTICLHGDTPGAIQSALTLRAALHAHDIEIETPAL</sequence>
<protein>
    <recommendedName>
        <fullName evidence="3">LamB/YcsF family protein</fullName>
    </recommendedName>
</protein>
<dbReference type="InterPro" id="IPR011330">
    <property type="entry name" value="Glyco_hydro/deAcase_b/a-brl"/>
</dbReference>
<dbReference type="EMBL" id="AWFF01000076">
    <property type="protein sequence ID" value="KCZ51970.1"/>
    <property type="molecule type" value="Genomic_DNA"/>
</dbReference>
<evidence type="ECO:0000313" key="1">
    <source>
        <dbReference type="EMBL" id="KCZ51970.1"/>
    </source>
</evidence>
<dbReference type="NCBIfam" id="NF003816">
    <property type="entry name" value="PRK05406.1-5"/>
    <property type="match status" value="1"/>
</dbReference>
<evidence type="ECO:0008006" key="3">
    <source>
        <dbReference type="Google" id="ProtNLM"/>
    </source>
</evidence>
<dbReference type="AlphaFoldDB" id="A0A062U741"/>
<dbReference type="Proteomes" id="UP000027037">
    <property type="component" value="Unassembled WGS sequence"/>
</dbReference>
<organism evidence="1 2">
    <name type="scientific">Hyphomonas beringensis</name>
    <dbReference type="NCBI Taxonomy" id="1280946"/>
    <lineage>
        <taxon>Bacteria</taxon>
        <taxon>Pseudomonadati</taxon>
        <taxon>Pseudomonadota</taxon>
        <taxon>Alphaproteobacteria</taxon>
        <taxon>Hyphomonadales</taxon>
        <taxon>Hyphomonadaceae</taxon>
        <taxon>Hyphomonas</taxon>
    </lineage>
</organism>
<dbReference type="PANTHER" id="PTHR30292">
    <property type="entry name" value="UNCHARACTERIZED PROTEIN YBGL-RELATED"/>
    <property type="match status" value="1"/>
</dbReference>
<accession>A0A062U741</accession>
<dbReference type="PANTHER" id="PTHR30292:SF0">
    <property type="entry name" value="5-OXOPROLINASE SUBUNIT A"/>
    <property type="match status" value="1"/>
</dbReference>
<comment type="caution">
    <text evidence="1">The sequence shown here is derived from an EMBL/GenBank/DDBJ whole genome shotgun (WGS) entry which is preliminary data.</text>
</comment>
<dbReference type="GO" id="GO:0005975">
    <property type="term" value="P:carbohydrate metabolic process"/>
    <property type="evidence" value="ECO:0007669"/>
    <property type="project" value="InterPro"/>
</dbReference>
<dbReference type="STRING" id="1280946.HY29_05380"/>
<dbReference type="Gene3D" id="3.20.20.370">
    <property type="entry name" value="Glycoside hydrolase/deacetylase"/>
    <property type="match status" value="1"/>
</dbReference>
<dbReference type="NCBIfam" id="NF003814">
    <property type="entry name" value="PRK05406.1-3"/>
    <property type="match status" value="1"/>
</dbReference>
<reference evidence="1 2" key="1">
    <citation type="journal article" date="2014" name="Antonie Van Leeuwenhoek">
        <title>Hyphomonas beringensis sp. nov. and Hyphomonas chukchiensis sp. nov., isolated from surface seawater of the Bering Sea and Chukchi Sea.</title>
        <authorList>
            <person name="Li C."/>
            <person name="Lai Q."/>
            <person name="Li G."/>
            <person name="Dong C."/>
            <person name="Wang J."/>
            <person name="Liao Y."/>
            <person name="Shao Z."/>
        </authorList>
    </citation>
    <scope>NUCLEOTIDE SEQUENCE [LARGE SCALE GENOMIC DNA]</scope>
    <source>
        <strain evidence="1 2">25B14_1</strain>
    </source>
</reference>
<dbReference type="Pfam" id="PF03746">
    <property type="entry name" value="LamB_YcsF"/>
    <property type="match status" value="1"/>
</dbReference>
<dbReference type="PATRIC" id="fig|1280946.3.peg.3165"/>
<evidence type="ECO:0000313" key="2">
    <source>
        <dbReference type="Proteomes" id="UP000027037"/>
    </source>
</evidence>
<keyword evidence="2" id="KW-1185">Reference proteome</keyword>
<dbReference type="CDD" id="cd10801">
    <property type="entry name" value="LamB_YcsF_like_1"/>
    <property type="match status" value="1"/>
</dbReference>
<dbReference type="eggNOG" id="COG1540">
    <property type="taxonomic scope" value="Bacteria"/>
</dbReference>